<protein>
    <submittedName>
        <fullName evidence="2">Uncharacterized protein</fullName>
    </submittedName>
</protein>
<name>A0A0E3V9A6_9BACT</name>
<proteinExistence type="predicted"/>
<dbReference type="PATRIC" id="fig|1379870.5.peg.4500"/>
<sequence length="82" mass="9214">MALLVWSAMFPYSTAVSYGLAQLPFTAHWPVFVRTFCLTCLLVPYMVCLALPFLTQRFQKWLQQTTHAGQAMSGTLEQSLPG</sequence>
<feature type="transmembrane region" description="Helical" evidence="1">
    <location>
        <begin position="31"/>
        <end position="54"/>
    </location>
</feature>
<keyword evidence="1" id="KW-0812">Transmembrane</keyword>
<keyword evidence="1" id="KW-1133">Transmembrane helix</keyword>
<reference evidence="2 3" key="1">
    <citation type="journal article" date="2014" name="Curr. Microbiol.">
        <title>Spirosoma radiotolerans sp. nov., a gamma-radiation-resistant bacterium isolated from gamma ray-irradiated soil.</title>
        <authorList>
            <person name="Lee J.J."/>
            <person name="Srinivasan S."/>
            <person name="Lim S."/>
            <person name="Joe M."/>
            <person name="Im S."/>
            <person name="Bae S.I."/>
            <person name="Park K.R."/>
            <person name="Han J.H."/>
            <person name="Park S.H."/>
            <person name="Joo B.M."/>
            <person name="Park S.J."/>
            <person name="Kim M.K."/>
        </authorList>
    </citation>
    <scope>NUCLEOTIDE SEQUENCE [LARGE SCALE GENOMIC DNA]</scope>
    <source>
        <strain evidence="2 3">DG5A</strain>
    </source>
</reference>
<keyword evidence="3" id="KW-1185">Reference proteome</keyword>
<keyword evidence="1" id="KW-0472">Membrane</keyword>
<evidence type="ECO:0000313" key="2">
    <source>
        <dbReference type="EMBL" id="AKD56986.1"/>
    </source>
</evidence>
<dbReference type="Proteomes" id="UP000033054">
    <property type="component" value="Chromosome"/>
</dbReference>
<evidence type="ECO:0000256" key="1">
    <source>
        <dbReference type="SAM" id="Phobius"/>
    </source>
</evidence>
<organism evidence="2 3">
    <name type="scientific">Spirosoma radiotolerans</name>
    <dbReference type="NCBI Taxonomy" id="1379870"/>
    <lineage>
        <taxon>Bacteria</taxon>
        <taxon>Pseudomonadati</taxon>
        <taxon>Bacteroidota</taxon>
        <taxon>Cytophagia</taxon>
        <taxon>Cytophagales</taxon>
        <taxon>Cytophagaceae</taxon>
        <taxon>Spirosoma</taxon>
    </lineage>
</organism>
<accession>A0A0E3V9A6</accession>
<evidence type="ECO:0000313" key="3">
    <source>
        <dbReference type="Proteomes" id="UP000033054"/>
    </source>
</evidence>
<gene>
    <name evidence="2" type="ORF">SD10_20860</name>
</gene>
<dbReference type="KEGG" id="srd:SD10_20860"/>
<dbReference type="AlphaFoldDB" id="A0A0E3V9A6"/>
<dbReference type="EMBL" id="CP010429">
    <property type="protein sequence ID" value="AKD56986.1"/>
    <property type="molecule type" value="Genomic_DNA"/>
</dbReference>
<dbReference type="HOGENOM" id="CLU_2556597_0_0_10"/>